<feature type="transmembrane region" description="Helical" evidence="9">
    <location>
        <begin position="268"/>
        <end position="294"/>
    </location>
</feature>
<feature type="transmembrane region" description="Helical" evidence="9">
    <location>
        <begin position="49"/>
        <end position="70"/>
    </location>
</feature>
<name>A0ABW0YYR2_9ACTN</name>
<dbReference type="Proteomes" id="UP001596083">
    <property type="component" value="Unassembled WGS sequence"/>
</dbReference>
<dbReference type="PANTHER" id="PTHR42718:SF46">
    <property type="entry name" value="BLR6921 PROTEIN"/>
    <property type="match status" value="1"/>
</dbReference>
<dbReference type="Pfam" id="PF12146">
    <property type="entry name" value="Hydrolase_4"/>
    <property type="match status" value="1"/>
</dbReference>
<dbReference type="Gene3D" id="1.20.1250.20">
    <property type="entry name" value="MFS general substrate transporter like domains"/>
    <property type="match status" value="1"/>
</dbReference>
<feature type="domain" description="Major facilitator superfamily (MFS) profile" evidence="10">
    <location>
        <begin position="16"/>
        <end position="505"/>
    </location>
</feature>
<feature type="transmembrane region" description="Helical" evidence="9">
    <location>
        <begin position="171"/>
        <end position="191"/>
    </location>
</feature>
<feature type="transmembrane region" description="Helical" evidence="9">
    <location>
        <begin position="300"/>
        <end position="324"/>
    </location>
</feature>
<feature type="transmembrane region" description="Helical" evidence="9">
    <location>
        <begin position="203"/>
        <end position="221"/>
    </location>
</feature>
<feature type="region of interest" description="Disordered" evidence="8">
    <location>
        <begin position="813"/>
        <end position="834"/>
    </location>
</feature>
<reference evidence="12" key="1">
    <citation type="journal article" date="2019" name="Int. J. Syst. Evol. Microbiol.">
        <title>The Global Catalogue of Microorganisms (GCM) 10K type strain sequencing project: providing services to taxonomists for standard genome sequencing and annotation.</title>
        <authorList>
            <consortium name="The Broad Institute Genomics Platform"/>
            <consortium name="The Broad Institute Genome Sequencing Center for Infectious Disease"/>
            <person name="Wu L."/>
            <person name="Ma J."/>
        </authorList>
    </citation>
    <scope>NUCLEOTIDE SEQUENCE [LARGE SCALE GENOMIC DNA]</scope>
    <source>
        <strain evidence="12">CGMCC 4.7304</strain>
    </source>
</reference>
<evidence type="ECO:0000256" key="4">
    <source>
        <dbReference type="ARBA" id="ARBA00022692"/>
    </source>
</evidence>
<feature type="transmembrane region" description="Helical" evidence="9">
    <location>
        <begin position="361"/>
        <end position="385"/>
    </location>
</feature>
<evidence type="ECO:0000313" key="11">
    <source>
        <dbReference type="EMBL" id="MFC5720556.1"/>
    </source>
</evidence>
<dbReference type="Pfam" id="PF07690">
    <property type="entry name" value="MFS_1"/>
    <property type="match status" value="1"/>
</dbReference>
<feature type="transmembrane region" description="Helical" evidence="9">
    <location>
        <begin position="12"/>
        <end position="29"/>
    </location>
</feature>
<evidence type="ECO:0000256" key="7">
    <source>
        <dbReference type="ARBA" id="ARBA00023251"/>
    </source>
</evidence>
<dbReference type="InterPro" id="IPR029058">
    <property type="entry name" value="AB_hydrolase_fold"/>
</dbReference>
<dbReference type="Gene3D" id="3.40.50.1820">
    <property type="entry name" value="alpha/beta hydrolase"/>
    <property type="match status" value="1"/>
</dbReference>
<evidence type="ECO:0000313" key="12">
    <source>
        <dbReference type="Proteomes" id="UP001596083"/>
    </source>
</evidence>
<gene>
    <name evidence="11" type="ORF">ACFP1Z_10325</name>
</gene>
<evidence type="ECO:0000256" key="1">
    <source>
        <dbReference type="ARBA" id="ARBA00004651"/>
    </source>
</evidence>
<proteinExistence type="predicted"/>
<evidence type="ECO:0000259" key="10">
    <source>
        <dbReference type="PROSITE" id="PS50850"/>
    </source>
</evidence>
<keyword evidence="3" id="KW-1003">Cell membrane</keyword>
<evidence type="ECO:0000256" key="9">
    <source>
        <dbReference type="SAM" id="Phobius"/>
    </source>
</evidence>
<dbReference type="PROSITE" id="PS50850">
    <property type="entry name" value="MFS"/>
    <property type="match status" value="1"/>
</dbReference>
<organism evidence="11 12">
    <name type="scientific">Streptomyces gamaensis</name>
    <dbReference type="NCBI Taxonomy" id="1763542"/>
    <lineage>
        <taxon>Bacteria</taxon>
        <taxon>Bacillati</taxon>
        <taxon>Actinomycetota</taxon>
        <taxon>Actinomycetes</taxon>
        <taxon>Kitasatosporales</taxon>
        <taxon>Streptomycetaceae</taxon>
        <taxon>Streptomyces</taxon>
    </lineage>
</organism>
<keyword evidence="4 9" id="KW-0812">Transmembrane</keyword>
<dbReference type="Gene3D" id="1.20.1720.10">
    <property type="entry name" value="Multidrug resistance protein D"/>
    <property type="match status" value="1"/>
</dbReference>
<keyword evidence="6 9" id="KW-0472">Membrane</keyword>
<dbReference type="RefSeq" id="WP_390315706.1">
    <property type="nucleotide sequence ID" value="NZ_JBHSPB010000005.1"/>
</dbReference>
<keyword evidence="7" id="KW-0046">Antibiotic resistance</keyword>
<feature type="transmembrane region" description="Helical" evidence="9">
    <location>
        <begin position="406"/>
        <end position="423"/>
    </location>
</feature>
<dbReference type="PANTHER" id="PTHR42718">
    <property type="entry name" value="MAJOR FACILITATOR SUPERFAMILY MULTIDRUG TRANSPORTER MFSC"/>
    <property type="match status" value="1"/>
</dbReference>
<dbReference type="InterPro" id="IPR020846">
    <property type="entry name" value="MFS_dom"/>
</dbReference>
<dbReference type="EMBL" id="JBHSPB010000005">
    <property type="protein sequence ID" value="MFC5720556.1"/>
    <property type="molecule type" value="Genomic_DNA"/>
</dbReference>
<feature type="transmembrane region" description="Helical" evidence="9">
    <location>
        <begin position="111"/>
        <end position="129"/>
    </location>
</feature>
<dbReference type="SUPFAM" id="SSF53474">
    <property type="entry name" value="alpha/beta-Hydrolases"/>
    <property type="match status" value="1"/>
</dbReference>
<dbReference type="InterPro" id="IPR022742">
    <property type="entry name" value="Hydrolase_4"/>
</dbReference>
<accession>A0ABW0YYR2</accession>
<protein>
    <submittedName>
        <fullName evidence="11">MFS transporter</fullName>
    </submittedName>
</protein>
<dbReference type="CDD" id="cd17321">
    <property type="entry name" value="MFS_MMR_MDR_like"/>
    <property type="match status" value="1"/>
</dbReference>
<keyword evidence="5 9" id="KW-1133">Transmembrane helix</keyword>
<evidence type="ECO:0000256" key="6">
    <source>
        <dbReference type="ARBA" id="ARBA00023136"/>
    </source>
</evidence>
<dbReference type="PRINTS" id="PR01036">
    <property type="entry name" value="TCRTETB"/>
</dbReference>
<dbReference type="InterPro" id="IPR036259">
    <property type="entry name" value="MFS_trans_sf"/>
</dbReference>
<comment type="subcellular location">
    <subcellularLocation>
        <location evidence="1">Cell membrane</location>
        <topology evidence="1">Multi-pass membrane protein</topology>
    </subcellularLocation>
</comment>
<evidence type="ECO:0000256" key="2">
    <source>
        <dbReference type="ARBA" id="ARBA00022448"/>
    </source>
</evidence>
<feature type="transmembrane region" description="Helical" evidence="9">
    <location>
        <begin position="141"/>
        <end position="159"/>
    </location>
</feature>
<keyword evidence="2" id="KW-0813">Transport</keyword>
<comment type="caution">
    <text evidence="11">The sequence shown here is derived from an EMBL/GenBank/DDBJ whole genome shotgun (WGS) entry which is preliminary data.</text>
</comment>
<evidence type="ECO:0000256" key="3">
    <source>
        <dbReference type="ARBA" id="ARBA00022475"/>
    </source>
</evidence>
<keyword evidence="12" id="KW-1185">Reference proteome</keyword>
<feature type="transmembrane region" description="Helical" evidence="9">
    <location>
        <begin position="336"/>
        <end position="355"/>
    </location>
</feature>
<feature type="transmembrane region" description="Helical" evidence="9">
    <location>
        <begin position="233"/>
        <end position="256"/>
    </location>
</feature>
<feature type="transmembrane region" description="Helical" evidence="9">
    <location>
        <begin position="82"/>
        <end position="105"/>
    </location>
</feature>
<evidence type="ECO:0000256" key="8">
    <source>
        <dbReference type="SAM" id="MobiDB-lite"/>
    </source>
</evidence>
<dbReference type="InterPro" id="IPR011701">
    <property type="entry name" value="MFS"/>
</dbReference>
<evidence type="ECO:0000256" key="5">
    <source>
        <dbReference type="ARBA" id="ARBA00022989"/>
    </source>
</evidence>
<dbReference type="SUPFAM" id="SSF103473">
    <property type="entry name" value="MFS general substrate transporter"/>
    <property type="match status" value="1"/>
</dbReference>
<sequence length="834" mass="86764">MSARPSSPPAVRAWPVLLVVSSAIFMVMLDNLAVNNALPQLGDQLAVGFGGLQWVVATYTAALAALLLSGSVVGERLGRRRVFLAGLVVFAAGSALCALAGGWAALVAGRAVQAAGGAVLLPTSTALVRQVFTEERRRARAIGVRGAASGLGLALGPVVGGPLVEGFGWRGVFWINVPVALAAFLVGLRTLPEAPGREVRWDPWGQALAALGLGGLVYGLVQGPVEGWTGGRVPFAFVVAACALPALVVVELRGAAPMLQVRFFRDPVCAAAALACFATAAGLFGAIFFASLYLQYVLGWSPAGAGLVFLLASVCIVVSAPVAGLVSGRRGPRGPLLAGLALCPVALLGLSWYGTQARYGQYWWLLPLIGGCVGLTFVPVTVTVVQRVRAERAAMASAVVDMLRELGGVVGVAGLGAVLNSGLRSSLSRQATDAGLPSALTRRLVGVVSDGGPAAGLRVAGDGAEVVRVWVADAFVEGLHAALRTGAAATALAALAVALLLRAEPVVRPPRQATADGAYAPPPVWAGLGVLAEVCGPDGARFVLRALRQAEAAAPVVVLLPAMGTPARFYLPFVRQLHERGLTVVTADLRGHGESTPAVRRGVCFGYREMAEWDVTAVLSAVRSALPRAPLVVLGHSLGGHLALLHAAAHGPRPDGLVLVGTGSSWYRGCGGLSGLRNLVLLQLCALGARALGYWPGRRFGFGGTEAAGVLRDCARQARRDGFRLLGSTVDYERALRELDLPVLAVSVEGDRMFPRRASEHLLGKIPRAALTRRHYARADAEGRRLDHFRWVHSGAVLAEWVAQWAYGPQVRPREAAAGEADSRTAGETGEKPH</sequence>